<dbReference type="InParanoid" id="C3XRN0"/>
<dbReference type="FunFam" id="3.40.50.150:FF:000118">
    <property type="entry name" value="Histamine N-methyltransferase"/>
    <property type="match status" value="1"/>
</dbReference>
<name>C3XRN0_BRAFL</name>
<proteinExistence type="predicted"/>
<dbReference type="Gene3D" id="3.40.50.150">
    <property type="entry name" value="Vaccinia Virus protein VP39"/>
    <property type="match status" value="1"/>
</dbReference>
<dbReference type="EMBL" id="GG666456">
    <property type="protein sequence ID" value="EEN69348.1"/>
    <property type="molecule type" value="Genomic_DNA"/>
</dbReference>
<dbReference type="FunCoup" id="C3XRN0">
    <property type="interactions" value="3"/>
</dbReference>
<keyword evidence="1" id="KW-0489">Methyltransferase</keyword>
<sequence>MYQMSYKAKVPDYILCEPGTDLRVLGIGSGSGEADSVILKKLLQRHSSVYNRVVEPSGELLERYKALVGGDMILGAVKFDWRQQTAEEYFQTKDDTKFHLIHAVHVLYNVEDHDSILRGMWEQLADGGYMFVVMQSDKGGWGGLRHKLWEEFGQGDRLKTWFRTSDDVNQCLDRRGISYVTSVDEMNINVSECFKEDSEAGELLLDFLTHTPYVSSEPEIKATALEYIRGNSSSVDGKILFNAFDELILSSKTFTKQ</sequence>
<dbReference type="AlphaFoldDB" id="C3XRN0"/>
<dbReference type="Pfam" id="PF13489">
    <property type="entry name" value="Methyltransf_23"/>
    <property type="match status" value="1"/>
</dbReference>
<protein>
    <recommendedName>
        <fullName evidence="4">Histamine N-methyltransferase</fullName>
    </recommendedName>
</protein>
<dbReference type="STRING" id="7739.C3XRN0"/>
<dbReference type="GO" id="GO:0032259">
    <property type="term" value="P:methylation"/>
    <property type="evidence" value="ECO:0007669"/>
    <property type="project" value="UniProtKB-KW"/>
</dbReference>
<organism>
    <name type="scientific">Branchiostoma floridae</name>
    <name type="common">Florida lancelet</name>
    <name type="synonym">Amphioxus</name>
    <dbReference type="NCBI Taxonomy" id="7739"/>
    <lineage>
        <taxon>Eukaryota</taxon>
        <taxon>Metazoa</taxon>
        <taxon>Chordata</taxon>
        <taxon>Cephalochordata</taxon>
        <taxon>Leptocardii</taxon>
        <taxon>Amphioxiformes</taxon>
        <taxon>Branchiostomatidae</taxon>
        <taxon>Branchiostoma</taxon>
    </lineage>
</organism>
<dbReference type="CDD" id="cd02440">
    <property type="entry name" value="AdoMet_MTases"/>
    <property type="match status" value="1"/>
</dbReference>
<dbReference type="InterPro" id="IPR029063">
    <property type="entry name" value="SAM-dependent_MTases_sf"/>
</dbReference>
<evidence type="ECO:0000313" key="3">
    <source>
        <dbReference type="EMBL" id="EEN69348.1"/>
    </source>
</evidence>
<keyword evidence="2" id="KW-0808">Transferase</keyword>
<gene>
    <name evidence="3" type="ORF">BRAFLDRAFT_68306</name>
</gene>
<evidence type="ECO:0008006" key="4">
    <source>
        <dbReference type="Google" id="ProtNLM"/>
    </source>
</evidence>
<evidence type="ECO:0000256" key="2">
    <source>
        <dbReference type="ARBA" id="ARBA00022679"/>
    </source>
</evidence>
<reference evidence="3" key="1">
    <citation type="journal article" date="2008" name="Nature">
        <title>The amphioxus genome and the evolution of the chordate karyotype.</title>
        <authorList>
            <consortium name="US DOE Joint Genome Institute (JGI-PGF)"/>
            <person name="Putnam N.H."/>
            <person name="Butts T."/>
            <person name="Ferrier D.E.K."/>
            <person name="Furlong R.F."/>
            <person name="Hellsten U."/>
            <person name="Kawashima T."/>
            <person name="Robinson-Rechavi M."/>
            <person name="Shoguchi E."/>
            <person name="Terry A."/>
            <person name="Yu J.-K."/>
            <person name="Benito-Gutierrez E.L."/>
            <person name="Dubchak I."/>
            <person name="Garcia-Fernandez J."/>
            <person name="Gibson-Brown J.J."/>
            <person name="Grigoriev I.V."/>
            <person name="Horton A.C."/>
            <person name="de Jong P.J."/>
            <person name="Jurka J."/>
            <person name="Kapitonov V.V."/>
            <person name="Kohara Y."/>
            <person name="Kuroki Y."/>
            <person name="Lindquist E."/>
            <person name="Lucas S."/>
            <person name="Osoegawa K."/>
            <person name="Pennacchio L.A."/>
            <person name="Salamov A.A."/>
            <person name="Satou Y."/>
            <person name="Sauka-Spengler T."/>
            <person name="Schmutz J."/>
            <person name="Shin-I T."/>
            <person name="Toyoda A."/>
            <person name="Bronner-Fraser M."/>
            <person name="Fujiyama A."/>
            <person name="Holland L.Z."/>
            <person name="Holland P.W.H."/>
            <person name="Satoh N."/>
            <person name="Rokhsar D.S."/>
        </authorList>
    </citation>
    <scope>NUCLEOTIDE SEQUENCE [LARGE SCALE GENOMIC DNA]</scope>
    <source>
        <strain evidence="3">S238N-H82</strain>
        <tissue evidence="3">Testes</tissue>
    </source>
</reference>
<dbReference type="SUPFAM" id="SSF53335">
    <property type="entry name" value="S-adenosyl-L-methionine-dependent methyltransferases"/>
    <property type="match status" value="1"/>
</dbReference>
<dbReference type="GO" id="GO:0008168">
    <property type="term" value="F:methyltransferase activity"/>
    <property type="evidence" value="ECO:0007669"/>
    <property type="project" value="UniProtKB-KW"/>
</dbReference>
<accession>C3XRN0</accession>
<evidence type="ECO:0000256" key="1">
    <source>
        <dbReference type="ARBA" id="ARBA00022603"/>
    </source>
</evidence>